<sequence length="259" mass="29219">MLVNIDKLSRSEVERLSEGEIGESVMSEYEIFRIITAIQAGYNYNFALKLNQSTPPHAVLANGAHTDTYFKHEAFFHRSNIVDIMAHQLSKRLTLGEMIMKKSLRERLNENPIWVIGPSYGATFLVAALAKYWKCCQGVTLKVVGKDQEWQTFPLPMQSTVQLVDDLIYSDSTITATHGALVEKINFGQAFIYVKSEVGTIINMSGMTKTKNEWKIKSLVSIKPQTWPANECELCKIGSVPLSVQNNWPELATACWREP</sequence>
<dbReference type="Gene3D" id="3.40.50.2020">
    <property type="match status" value="1"/>
</dbReference>
<protein>
    <recommendedName>
        <fullName evidence="3">Phosphoribosyltransferase domain-containing protein</fullName>
    </recommendedName>
</protein>
<evidence type="ECO:0008006" key="3">
    <source>
        <dbReference type="Google" id="ProtNLM"/>
    </source>
</evidence>
<evidence type="ECO:0000313" key="1">
    <source>
        <dbReference type="EMBL" id="OHA54770.1"/>
    </source>
</evidence>
<evidence type="ECO:0000313" key="2">
    <source>
        <dbReference type="Proteomes" id="UP000177575"/>
    </source>
</evidence>
<gene>
    <name evidence="1" type="ORF">A2388_00410</name>
</gene>
<dbReference type="InterPro" id="IPR029057">
    <property type="entry name" value="PRTase-like"/>
</dbReference>
<comment type="caution">
    <text evidence="1">The sequence shown here is derived from an EMBL/GenBank/DDBJ whole genome shotgun (WGS) entry which is preliminary data.</text>
</comment>
<dbReference type="EMBL" id="MHTC01000040">
    <property type="protein sequence ID" value="OHA54770.1"/>
    <property type="molecule type" value="Genomic_DNA"/>
</dbReference>
<organism evidence="1 2">
    <name type="scientific">Candidatus Veblenbacteria bacterium RIFOXYB1_FULL_43_13</name>
    <dbReference type="NCBI Taxonomy" id="1802426"/>
    <lineage>
        <taxon>Bacteria</taxon>
        <taxon>Candidatus Vebleniibacteriota</taxon>
    </lineage>
</organism>
<proteinExistence type="predicted"/>
<accession>A0A1G2Q2H4</accession>
<dbReference type="Proteomes" id="UP000177575">
    <property type="component" value="Unassembled WGS sequence"/>
</dbReference>
<dbReference type="AlphaFoldDB" id="A0A1G2Q2H4"/>
<dbReference type="SUPFAM" id="SSF53271">
    <property type="entry name" value="PRTase-like"/>
    <property type="match status" value="1"/>
</dbReference>
<reference evidence="1 2" key="1">
    <citation type="journal article" date="2016" name="Nat. Commun.">
        <title>Thousands of microbial genomes shed light on interconnected biogeochemical processes in an aquifer system.</title>
        <authorList>
            <person name="Anantharaman K."/>
            <person name="Brown C.T."/>
            <person name="Hug L.A."/>
            <person name="Sharon I."/>
            <person name="Castelle C.J."/>
            <person name="Probst A.J."/>
            <person name="Thomas B.C."/>
            <person name="Singh A."/>
            <person name="Wilkins M.J."/>
            <person name="Karaoz U."/>
            <person name="Brodie E.L."/>
            <person name="Williams K.H."/>
            <person name="Hubbard S.S."/>
            <person name="Banfield J.F."/>
        </authorList>
    </citation>
    <scope>NUCLEOTIDE SEQUENCE [LARGE SCALE GENOMIC DNA]</scope>
</reference>
<name>A0A1G2Q2H4_9BACT</name>